<dbReference type="AlphaFoldDB" id="A0A9D1ANE5"/>
<name>A0A9D1ANE5_9FIRM</name>
<accession>A0A9D1ANE5</accession>
<sequence>MSFRELVESDNHEIFMNLDELAEERSIRYDGTLYESVPVVLTGAEEQARNRLSHDHAEGLYRVTSILYCPAEALGGCTPEQGRTVEIHENGTFFHRYRVERSVCEMGMLEMELEAIDE</sequence>
<reference evidence="1" key="2">
    <citation type="journal article" date="2021" name="PeerJ">
        <title>Extensive microbial diversity within the chicken gut microbiome revealed by metagenomics and culture.</title>
        <authorList>
            <person name="Gilroy R."/>
            <person name="Ravi A."/>
            <person name="Getino M."/>
            <person name="Pursley I."/>
            <person name="Horton D.L."/>
            <person name="Alikhan N.F."/>
            <person name="Baker D."/>
            <person name="Gharbi K."/>
            <person name="Hall N."/>
            <person name="Watson M."/>
            <person name="Adriaenssens E.M."/>
            <person name="Foster-Nyarko E."/>
            <person name="Jarju S."/>
            <person name="Secka A."/>
            <person name="Antonio M."/>
            <person name="Oren A."/>
            <person name="Chaudhuri R.R."/>
            <person name="La Ragione R."/>
            <person name="Hildebrand F."/>
            <person name="Pallen M.J."/>
        </authorList>
    </citation>
    <scope>NUCLEOTIDE SEQUENCE</scope>
    <source>
        <strain evidence="1">ChiSxjej1B13-7958</strain>
    </source>
</reference>
<organism evidence="1 2">
    <name type="scientific">Candidatus Caccousia avicola</name>
    <dbReference type="NCBI Taxonomy" id="2840721"/>
    <lineage>
        <taxon>Bacteria</taxon>
        <taxon>Bacillati</taxon>
        <taxon>Bacillota</taxon>
        <taxon>Clostridia</taxon>
        <taxon>Eubacteriales</taxon>
        <taxon>Oscillospiraceae</taxon>
        <taxon>Oscillospiraceae incertae sedis</taxon>
        <taxon>Candidatus Caccousia</taxon>
    </lineage>
</organism>
<evidence type="ECO:0000313" key="1">
    <source>
        <dbReference type="EMBL" id="HIR47796.1"/>
    </source>
</evidence>
<gene>
    <name evidence="1" type="ORF">IAB89_09130</name>
</gene>
<protein>
    <submittedName>
        <fullName evidence="1">Uncharacterized protein</fullName>
    </submittedName>
</protein>
<proteinExistence type="predicted"/>
<evidence type="ECO:0000313" key="2">
    <source>
        <dbReference type="Proteomes" id="UP000824242"/>
    </source>
</evidence>
<reference evidence="1" key="1">
    <citation type="submission" date="2020-10" db="EMBL/GenBank/DDBJ databases">
        <authorList>
            <person name="Gilroy R."/>
        </authorList>
    </citation>
    <scope>NUCLEOTIDE SEQUENCE</scope>
    <source>
        <strain evidence="1">ChiSxjej1B13-7958</strain>
    </source>
</reference>
<comment type="caution">
    <text evidence="1">The sequence shown here is derived from an EMBL/GenBank/DDBJ whole genome shotgun (WGS) entry which is preliminary data.</text>
</comment>
<dbReference type="Proteomes" id="UP000824242">
    <property type="component" value="Unassembled WGS sequence"/>
</dbReference>
<dbReference type="EMBL" id="DVGZ01000100">
    <property type="protein sequence ID" value="HIR47796.1"/>
    <property type="molecule type" value="Genomic_DNA"/>
</dbReference>